<evidence type="ECO:0000259" key="3">
    <source>
        <dbReference type="SMART" id="SM00062"/>
    </source>
</evidence>
<dbReference type="Gene3D" id="3.40.190.10">
    <property type="entry name" value="Periplasmic binding protein-like II"/>
    <property type="match status" value="2"/>
</dbReference>
<dbReference type="OrthoDB" id="9768183at2"/>
<accession>A0A176Y7R9</accession>
<dbReference type="SUPFAM" id="SSF53850">
    <property type="entry name" value="Periplasmic binding protein-like II"/>
    <property type="match status" value="1"/>
</dbReference>
<dbReference type="SMART" id="SM00062">
    <property type="entry name" value="PBPb"/>
    <property type="match status" value="1"/>
</dbReference>
<reference evidence="4 5" key="1">
    <citation type="submission" date="2016-03" db="EMBL/GenBank/DDBJ databases">
        <title>Draft Genome Sequence of the Strain BR 10245 (Bradyrhizobium sp.) isolated from nodules of Centrolobium paraense.</title>
        <authorList>
            <person name="Simoes-Araujo J.L.Sr."/>
            <person name="Barauna A.C."/>
            <person name="Silva K."/>
            <person name="Zilli J.E."/>
        </authorList>
    </citation>
    <scope>NUCLEOTIDE SEQUENCE [LARGE SCALE GENOMIC DNA]</scope>
    <source>
        <strain evidence="4 5">BR 10245</strain>
    </source>
</reference>
<dbReference type="CDD" id="cd01004">
    <property type="entry name" value="PBP2_MidA_like"/>
    <property type="match status" value="1"/>
</dbReference>
<feature type="domain" description="Solute-binding protein family 3/N-terminal" evidence="3">
    <location>
        <begin position="39"/>
        <end position="263"/>
    </location>
</feature>
<protein>
    <submittedName>
        <fullName evidence="4">ABC transporter substrate-binding protein</fullName>
    </submittedName>
</protein>
<keyword evidence="5" id="KW-1185">Reference proteome</keyword>
<comment type="caution">
    <text evidence="4">The sequence shown here is derived from an EMBL/GenBank/DDBJ whole genome shotgun (WGS) entry which is preliminary data.</text>
</comment>
<name>A0A176Y7R9_9BRAD</name>
<feature type="signal peptide" evidence="2">
    <location>
        <begin position="1"/>
        <end position="23"/>
    </location>
</feature>
<gene>
    <name evidence="4" type="ORF">AYJ54_33575</name>
</gene>
<evidence type="ECO:0000313" key="5">
    <source>
        <dbReference type="Proteomes" id="UP000076959"/>
    </source>
</evidence>
<dbReference type="InterPro" id="IPR001638">
    <property type="entry name" value="Solute-binding_3/MltF_N"/>
</dbReference>
<evidence type="ECO:0000313" key="4">
    <source>
        <dbReference type="EMBL" id="OAE98981.1"/>
    </source>
</evidence>
<dbReference type="STRING" id="1505087.AYJ54_33575"/>
<dbReference type="PANTHER" id="PTHR35936:SF17">
    <property type="entry name" value="ARGININE-BINDING EXTRACELLULAR PROTEIN ARTP"/>
    <property type="match status" value="1"/>
</dbReference>
<proteinExistence type="predicted"/>
<dbReference type="PANTHER" id="PTHR35936">
    <property type="entry name" value="MEMBRANE-BOUND LYTIC MUREIN TRANSGLYCOSYLASE F"/>
    <property type="match status" value="1"/>
</dbReference>
<organism evidence="4 5">
    <name type="scientific">Bradyrhizobium centrolobii</name>
    <dbReference type="NCBI Taxonomy" id="1505087"/>
    <lineage>
        <taxon>Bacteria</taxon>
        <taxon>Pseudomonadati</taxon>
        <taxon>Pseudomonadota</taxon>
        <taxon>Alphaproteobacteria</taxon>
        <taxon>Hyphomicrobiales</taxon>
        <taxon>Nitrobacteraceae</taxon>
        <taxon>Bradyrhizobium</taxon>
    </lineage>
</organism>
<dbReference type="Proteomes" id="UP000076959">
    <property type="component" value="Unassembled WGS sequence"/>
</dbReference>
<keyword evidence="1 2" id="KW-0732">Signal</keyword>
<feature type="chain" id="PRO_5008054236" evidence="2">
    <location>
        <begin position="24"/>
        <end position="285"/>
    </location>
</feature>
<dbReference type="AlphaFoldDB" id="A0A176Y7R9"/>
<dbReference type="Pfam" id="PF00497">
    <property type="entry name" value="SBP_bac_3"/>
    <property type="match status" value="1"/>
</dbReference>
<evidence type="ECO:0000256" key="2">
    <source>
        <dbReference type="SAM" id="SignalP"/>
    </source>
</evidence>
<evidence type="ECO:0000256" key="1">
    <source>
        <dbReference type="ARBA" id="ARBA00022729"/>
    </source>
</evidence>
<dbReference type="RefSeq" id="WP_063708457.1">
    <property type="nucleotide sequence ID" value="NZ_LUUB01000120.1"/>
</dbReference>
<sequence length="285" mass="30157">MVSTLFRLSAAAALVLASTAVHAACTPAITDDNLIAPGKLQLSINPTNPPQQFVDKDGQLQGLNVELAAELGKRLCLPVELVRMDFPAMIPALNAARIDGIDTGMFWTEERSKLMYMVPYAIQAISVVVAPDRGTKIATENDLIGKSSAVEVSSYQMNWLKKLSDASVAKGGAAVEMRTFPTATNVVSALLAGQVDNALLVDSVARDLTSRGRVKEVLSGLGTARTTLGFRNKVVVDAVVKALNAMRADGSYQGLFDKFGLTSMPADQPLAIAGPGPARLTETSR</sequence>
<dbReference type="EMBL" id="LUUB01000120">
    <property type="protein sequence ID" value="OAE98981.1"/>
    <property type="molecule type" value="Genomic_DNA"/>
</dbReference>